<sequence>MSNKICLITGANSGIGKVTARELAKAGVDIILVCRNEAKGKETLAELRPLAKGKLDLFVCDLASQESIVQFAQQLYASYDHLDLLINNAGLILDKPSLTPEGFESTFGINHLGTFLLTNLLLDLLKKGNEARIVTVSSDAHKWSKWNLNEVAHAAHFKSLTAYANSKLANILFTRELAKRVKEFGITANSLHPGAVQTNFGAGTQNGWFVSLFNLARPFFLTAEQGAQTSIYLATSPEVKDVSGLYFVKKKPKTPSKEAQSDLNAQQLWQKSEEWTQLPQRLKELQKVS</sequence>
<dbReference type="PRINTS" id="PR00080">
    <property type="entry name" value="SDRFAMILY"/>
</dbReference>
<evidence type="ECO:0000313" key="3">
    <source>
        <dbReference type="EMBL" id="MDJ1481018.1"/>
    </source>
</evidence>
<dbReference type="CDD" id="cd05327">
    <property type="entry name" value="retinol-DH_like_SDR_c_like"/>
    <property type="match status" value="1"/>
</dbReference>
<dbReference type="EC" id="1.-.-.-" evidence="3"/>
<dbReference type="AlphaFoldDB" id="A0AAE3QPC7"/>
<dbReference type="Gene3D" id="3.40.50.720">
    <property type="entry name" value="NAD(P)-binding Rossmann-like Domain"/>
    <property type="match status" value="1"/>
</dbReference>
<evidence type="ECO:0000256" key="2">
    <source>
        <dbReference type="RuleBase" id="RU000363"/>
    </source>
</evidence>
<dbReference type="EMBL" id="JASJOS010000004">
    <property type="protein sequence ID" value="MDJ1481018.1"/>
    <property type="molecule type" value="Genomic_DNA"/>
</dbReference>
<dbReference type="InterPro" id="IPR002347">
    <property type="entry name" value="SDR_fam"/>
</dbReference>
<proteinExistence type="inferred from homology"/>
<dbReference type="RefSeq" id="WP_313978270.1">
    <property type="nucleotide sequence ID" value="NZ_JASJOS010000004.1"/>
</dbReference>
<accession>A0AAE3QPC7</accession>
<dbReference type="SUPFAM" id="SSF51735">
    <property type="entry name" value="NAD(P)-binding Rossmann-fold domains"/>
    <property type="match status" value="1"/>
</dbReference>
<comment type="caution">
    <text evidence="3">The sequence shown here is derived from an EMBL/GenBank/DDBJ whole genome shotgun (WGS) entry which is preliminary data.</text>
</comment>
<gene>
    <name evidence="3" type="ORF">QNI16_11035</name>
</gene>
<evidence type="ECO:0000313" key="4">
    <source>
        <dbReference type="Proteomes" id="UP001241110"/>
    </source>
</evidence>
<dbReference type="Proteomes" id="UP001241110">
    <property type="component" value="Unassembled WGS sequence"/>
</dbReference>
<comment type="similarity">
    <text evidence="2">Belongs to the short-chain dehydrogenases/reductases (SDR) family.</text>
</comment>
<dbReference type="GO" id="GO:0016491">
    <property type="term" value="F:oxidoreductase activity"/>
    <property type="evidence" value="ECO:0007669"/>
    <property type="project" value="UniProtKB-KW"/>
</dbReference>
<dbReference type="PANTHER" id="PTHR43157">
    <property type="entry name" value="PHOSPHATIDYLINOSITOL-GLYCAN BIOSYNTHESIS CLASS F PROTEIN-RELATED"/>
    <property type="match status" value="1"/>
</dbReference>
<keyword evidence="1 3" id="KW-0560">Oxidoreductase</keyword>
<evidence type="ECO:0000256" key="1">
    <source>
        <dbReference type="ARBA" id="ARBA00023002"/>
    </source>
</evidence>
<name>A0AAE3QPC7_9BACT</name>
<dbReference type="PANTHER" id="PTHR43157:SF31">
    <property type="entry name" value="PHOSPHATIDYLINOSITOL-GLYCAN BIOSYNTHESIS CLASS F PROTEIN"/>
    <property type="match status" value="1"/>
</dbReference>
<organism evidence="3 4">
    <name type="scientific">Xanthocytophaga flava</name>
    <dbReference type="NCBI Taxonomy" id="3048013"/>
    <lineage>
        <taxon>Bacteria</taxon>
        <taxon>Pseudomonadati</taxon>
        <taxon>Bacteroidota</taxon>
        <taxon>Cytophagia</taxon>
        <taxon>Cytophagales</taxon>
        <taxon>Rhodocytophagaceae</taxon>
        <taxon>Xanthocytophaga</taxon>
    </lineage>
</organism>
<dbReference type="PRINTS" id="PR00081">
    <property type="entry name" value="GDHRDH"/>
</dbReference>
<protein>
    <submittedName>
        <fullName evidence="3">SDR family oxidoreductase</fullName>
        <ecNumber evidence="3">1.-.-.-</ecNumber>
    </submittedName>
</protein>
<reference evidence="3" key="1">
    <citation type="submission" date="2023-05" db="EMBL/GenBank/DDBJ databases">
        <authorList>
            <person name="Zhang X."/>
        </authorList>
    </citation>
    <scope>NUCLEOTIDE SEQUENCE</scope>
    <source>
        <strain evidence="3">YF14B1</strain>
    </source>
</reference>
<dbReference type="InterPro" id="IPR036291">
    <property type="entry name" value="NAD(P)-bd_dom_sf"/>
</dbReference>
<dbReference type="Pfam" id="PF00106">
    <property type="entry name" value="adh_short"/>
    <property type="match status" value="1"/>
</dbReference>